<feature type="compositionally biased region" description="Basic and acidic residues" evidence="1">
    <location>
        <begin position="495"/>
        <end position="507"/>
    </location>
</feature>
<keyword evidence="3" id="KW-1185">Reference proteome</keyword>
<comment type="caution">
    <text evidence="2">The sequence shown here is derived from an EMBL/GenBank/DDBJ whole genome shotgun (WGS) entry which is preliminary data.</text>
</comment>
<evidence type="ECO:0000256" key="1">
    <source>
        <dbReference type="SAM" id="MobiDB-lite"/>
    </source>
</evidence>
<feature type="compositionally biased region" description="Polar residues" evidence="1">
    <location>
        <begin position="572"/>
        <end position="587"/>
    </location>
</feature>
<dbReference type="EMBL" id="MLAK01000838">
    <property type="protein sequence ID" value="OHT03153.1"/>
    <property type="molecule type" value="Genomic_DNA"/>
</dbReference>
<organism evidence="2 3">
    <name type="scientific">Tritrichomonas foetus</name>
    <dbReference type="NCBI Taxonomy" id="1144522"/>
    <lineage>
        <taxon>Eukaryota</taxon>
        <taxon>Metamonada</taxon>
        <taxon>Parabasalia</taxon>
        <taxon>Tritrichomonadida</taxon>
        <taxon>Tritrichomonadidae</taxon>
        <taxon>Tritrichomonas</taxon>
    </lineage>
</organism>
<dbReference type="GeneID" id="94828027"/>
<dbReference type="VEuPathDB" id="TrichDB:TRFO_06818"/>
<dbReference type="RefSeq" id="XP_068356289.1">
    <property type="nucleotide sequence ID" value="XM_068493323.1"/>
</dbReference>
<feature type="region of interest" description="Disordered" evidence="1">
    <location>
        <begin position="495"/>
        <end position="518"/>
    </location>
</feature>
<feature type="region of interest" description="Disordered" evidence="1">
    <location>
        <begin position="565"/>
        <end position="587"/>
    </location>
</feature>
<reference evidence="2" key="1">
    <citation type="submission" date="2016-10" db="EMBL/GenBank/DDBJ databases">
        <authorList>
            <person name="Benchimol M."/>
            <person name="Almeida L.G."/>
            <person name="Vasconcelos A.T."/>
            <person name="Perreira-Neves A."/>
            <person name="Rosa I.A."/>
            <person name="Tasca T."/>
            <person name="Bogo M.R."/>
            <person name="de Souza W."/>
        </authorList>
    </citation>
    <scope>NUCLEOTIDE SEQUENCE [LARGE SCALE GENOMIC DNA]</scope>
    <source>
        <strain evidence="2">K</strain>
    </source>
</reference>
<accession>A0A1J4JVJ5</accession>
<gene>
    <name evidence="2" type="ORF">TRFO_06818</name>
</gene>
<name>A0A1J4JVJ5_9EUKA</name>
<proteinExistence type="predicted"/>
<evidence type="ECO:0000313" key="3">
    <source>
        <dbReference type="Proteomes" id="UP000179807"/>
    </source>
</evidence>
<dbReference type="AlphaFoldDB" id="A0A1J4JVJ5"/>
<evidence type="ECO:0000313" key="2">
    <source>
        <dbReference type="EMBL" id="OHT03153.1"/>
    </source>
</evidence>
<sequence length="816" mass="95910">MIPDEIQSFYSFGHFFCAITKNGKKDFLRVCDYKYVKDLFTTNSTPKKTTPIACVFSQEISENSKIMFDLLGKVYILNGTNVQILREEELLTVINELVETSKYFEYAKSLAQMANLNHEIAYIEWKQAISILNQNNLPNHDRMSKAMDHFIKTIGYKSPSDVIQYYIDTNDQELIRYLWGDNEGDEPSENSLIMQSLPGSTEYRRLLISICVMEYSDCKIKNEKMDKTELSECKPMKILHYLATHAEYSDCRDDLINAYLSMDLKEYAIELADKYQNYEQAIRIKFCQNIEKTKEYIIKLLRKNDISEERKMKILIEYVREILARSNNDISSNLGNINENNPTRFITNLIKEKNEAYINQICLIFLPQLDSDNKMSLLFYQFFKKVSENCKKLNLIIPRVMNDVYIQHMLQLVDENAPQIVDQLKQILAHSHYTIDVAILSILDLKSDKSSLDKLKIELFTTVFKSHPEYSSQLIHLFVTENETKKLLDLIQGKDDQKKSETQDHNQELQNPNETKIQGQNKFETQDENENLDSFLKNATPSLFIETIAEFMTILIRGNEENKAKNTDENNFENSPNSETKNISTTQKRNENTIPSLFLEAIAEFIRHENYVDLIPELLEASQKYVPLPDIINFLLNLPKEYFHKNTKLNVKMVRGYILDWMNKMMKKEADLKKQLEMNQQEFKKLRDPNSEKYTIEELKKIREDYNEQILRGSEMNRFEDKKKMSNIMVNKQRQSDDNFETSEWKRPFSTLKMEKQENFLAGSCLEEQFLKEIESGIFIDGIETKNPKDEHPYTNECKAMLKEFDEAFERVVHNQ</sequence>
<protein>
    <submittedName>
        <fullName evidence="2">Uncharacterized protein</fullName>
    </submittedName>
</protein>
<dbReference type="Proteomes" id="UP000179807">
    <property type="component" value="Unassembled WGS sequence"/>
</dbReference>
<feature type="compositionally biased region" description="Polar residues" evidence="1">
    <location>
        <begin position="508"/>
        <end position="518"/>
    </location>
</feature>